<gene>
    <name evidence="2" type="ORF">ISN26_05535</name>
</gene>
<dbReference type="InterPro" id="IPR025103">
    <property type="entry name" value="DUF4011"/>
</dbReference>
<dbReference type="AlphaFoldDB" id="A0A930Y332"/>
<keyword evidence="3" id="KW-1185">Reference proteome</keyword>
<dbReference type="Pfam" id="PF13195">
    <property type="entry name" value="DUF4011"/>
    <property type="match status" value="1"/>
</dbReference>
<evidence type="ECO:0000256" key="1">
    <source>
        <dbReference type="SAM" id="MobiDB-lite"/>
    </source>
</evidence>
<dbReference type="InterPro" id="IPR027417">
    <property type="entry name" value="P-loop_NTPase"/>
</dbReference>
<evidence type="ECO:0000313" key="3">
    <source>
        <dbReference type="Proteomes" id="UP000604381"/>
    </source>
</evidence>
<feature type="non-terminal residue" evidence="2">
    <location>
        <position position="640"/>
    </location>
</feature>
<sequence length="640" mass="69529">MAGETAAPPPMEAPPAMPPVRAEEKPPAATPAGRVDGWQRRLLDLTKRNRMLNFGGRASHLRLYCPDVHHMEDVLAQNRRFKFIAMEDTGFGDLAAGGGAPLADEKFREYAESQLAKQTLVAAGEAKRMEATLLALYRKAKNDLEEGGSNTLFMSLGMLRWREVPSSRKTHSAPLVMLPLQLHRSSARARISASIHPDEEPVFNATLIEFLQQDHEIDLGHFREQLPSDGHGVDVAAVWAAVRAAVKEAPGFELAESVVVSNFSFSKFLMWRDLTERLDMLKENIFVNHLIESGGGGGYPHAAEVIDPRELDRRVVPGGLHVPLNADSSQLAAVEASTKEQDFILEGPPGTGKSETIANIVAANVARGRKVLFVAEKMEALKVVARRLDGIGLGPRCLELHSSKANKKAVLAQLRAAWGGYVSPLAAWDEEHGKLAADRDALNRYLAELHGPGELCDISPWEAMGAALGEGAAFDLGLAADPALVPAAAKSWLKELQEQTERLLDVWDEIRDWDPRAVALAGSGEWSNRWEADFRAAAAKVEASNARVLQVAAGFGVPALSNRPRTLAAGLALAEPARLLLVFGPEAVARRAELAEIIERVGHRRKVHEELGADPDFDVVRDLPVLTWQAGLKQAGPVGR</sequence>
<proteinExistence type="predicted"/>
<protein>
    <submittedName>
        <fullName evidence="2">DUF4011 domain-containing protein</fullName>
    </submittedName>
</protein>
<organism evidence="2 3">
    <name type="scientific">Candidatus Amphirhobacter heronislandensis</name>
    <dbReference type="NCBI Taxonomy" id="1732024"/>
    <lineage>
        <taxon>Bacteria</taxon>
        <taxon>Pseudomonadati</taxon>
        <taxon>Pseudomonadota</taxon>
        <taxon>Gammaproteobacteria</taxon>
        <taxon>Candidatus Tethybacterales</taxon>
        <taxon>Candidatus Tethybacteraceae</taxon>
        <taxon>Candidatus Amphirhobacter</taxon>
    </lineage>
</organism>
<accession>A0A930Y332</accession>
<reference evidence="2" key="1">
    <citation type="submission" date="2020-10" db="EMBL/GenBank/DDBJ databases">
        <title>An improved Amphimedon queenslandica hologenome assembly reveals how three proteobacterial symbionts can extend the metabolic phenotypic of their marine sponge host.</title>
        <authorList>
            <person name="Degnan B."/>
            <person name="Degnan S."/>
            <person name="Xiang X."/>
        </authorList>
    </citation>
    <scope>NUCLEOTIDE SEQUENCE</scope>
    <source>
        <strain evidence="2">AqS2</strain>
    </source>
</reference>
<feature type="region of interest" description="Disordered" evidence="1">
    <location>
        <begin position="1"/>
        <end position="35"/>
    </location>
</feature>
<comment type="caution">
    <text evidence="2">The sequence shown here is derived from an EMBL/GenBank/DDBJ whole genome shotgun (WGS) entry which is preliminary data.</text>
</comment>
<dbReference type="Gene3D" id="3.40.50.300">
    <property type="entry name" value="P-loop containing nucleotide triphosphate hydrolases"/>
    <property type="match status" value="1"/>
</dbReference>
<feature type="compositionally biased region" description="Pro residues" evidence="1">
    <location>
        <begin position="7"/>
        <end position="18"/>
    </location>
</feature>
<dbReference type="EMBL" id="JADHEI010000040">
    <property type="protein sequence ID" value="MBF2735521.1"/>
    <property type="molecule type" value="Genomic_DNA"/>
</dbReference>
<dbReference type="Pfam" id="PF13604">
    <property type="entry name" value="AAA_30"/>
    <property type="match status" value="1"/>
</dbReference>
<dbReference type="SUPFAM" id="SSF52540">
    <property type="entry name" value="P-loop containing nucleoside triphosphate hydrolases"/>
    <property type="match status" value="1"/>
</dbReference>
<dbReference type="Proteomes" id="UP000604381">
    <property type="component" value="Unassembled WGS sequence"/>
</dbReference>
<name>A0A930Y332_9GAMM</name>
<evidence type="ECO:0000313" key="2">
    <source>
        <dbReference type="EMBL" id="MBF2735521.1"/>
    </source>
</evidence>